<dbReference type="InterPro" id="IPR001680">
    <property type="entry name" value="WD40_rpt"/>
</dbReference>
<keyword evidence="2" id="KW-0539">Nucleus</keyword>
<reference evidence="7 8" key="1">
    <citation type="submission" date="2024-08" db="EMBL/GenBank/DDBJ databases">
        <authorList>
            <person name="Cucini C."/>
            <person name="Frati F."/>
        </authorList>
    </citation>
    <scope>NUCLEOTIDE SEQUENCE [LARGE SCALE GENOMIC DNA]</scope>
</reference>
<dbReference type="SUPFAM" id="SSF50978">
    <property type="entry name" value="WD40 repeat-like"/>
    <property type="match status" value="1"/>
</dbReference>
<comment type="caution">
    <text evidence="7">The sequence shown here is derived from an EMBL/GenBank/DDBJ whole genome shotgun (WGS) entry which is preliminary data.</text>
</comment>
<comment type="subcellular location">
    <subcellularLocation>
        <location evidence="1">Nucleus</location>
    </subcellularLocation>
</comment>
<feature type="repeat" description="WD" evidence="4">
    <location>
        <begin position="1"/>
        <end position="35"/>
    </location>
</feature>
<dbReference type="Pfam" id="PF00400">
    <property type="entry name" value="WD40"/>
    <property type="match status" value="2"/>
</dbReference>
<dbReference type="InterPro" id="IPR007148">
    <property type="entry name" value="SSU_processome_Utp12"/>
</dbReference>
<dbReference type="PROSITE" id="PS50294">
    <property type="entry name" value="WD_REPEATS_REGION"/>
    <property type="match status" value="1"/>
</dbReference>
<dbReference type="PANTHER" id="PTHR44267">
    <property type="entry name" value="WD REPEAT-CONTAINING PROTEIN 43"/>
    <property type="match status" value="1"/>
</dbReference>
<feature type="region of interest" description="Disordered" evidence="5">
    <location>
        <begin position="366"/>
        <end position="398"/>
    </location>
</feature>
<feature type="region of interest" description="Disordered" evidence="5">
    <location>
        <begin position="563"/>
        <end position="653"/>
    </location>
</feature>
<evidence type="ECO:0000259" key="6">
    <source>
        <dbReference type="Pfam" id="PF04003"/>
    </source>
</evidence>
<dbReference type="EMBL" id="CAXLJM020000024">
    <property type="protein sequence ID" value="CAL8090103.1"/>
    <property type="molecule type" value="Genomic_DNA"/>
</dbReference>
<dbReference type="PROSITE" id="PS50082">
    <property type="entry name" value="WD_REPEATS_2"/>
    <property type="match status" value="2"/>
</dbReference>
<dbReference type="Pfam" id="PF04003">
    <property type="entry name" value="Utp12"/>
    <property type="match status" value="1"/>
</dbReference>
<dbReference type="InterPro" id="IPR015943">
    <property type="entry name" value="WD40/YVTN_repeat-like_dom_sf"/>
</dbReference>
<feature type="region of interest" description="Disordered" evidence="5">
    <location>
        <begin position="333"/>
        <end position="353"/>
    </location>
</feature>
<evidence type="ECO:0000256" key="1">
    <source>
        <dbReference type="ARBA" id="ARBA00004123"/>
    </source>
</evidence>
<evidence type="ECO:0000313" key="8">
    <source>
        <dbReference type="Proteomes" id="UP001642540"/>
    </source>
</evidence>
<keyword evidence="4" id="KW-0853">WD repeat</keyword>
<gene>
    <name evidence="7" type="ORF">ODALV1_LOCUS7555</name>
</gene>
<dbReference type="PANTHER" id="PTHR44267:SF1">
    <property type="entry name" value="WD REPEAT-CONTAINING PROTEIN 43"/>
    <property type="match status" value="1"/>
</dbReference>
<dbReference type="InterPro" id="IPR036322">
    <property type="entry name" value="WD40_repeat_dom_sf"/>
</dbReference>
<name>A0ABP1Q8V9_9HEXA</name>
<proteinExistence type="inferred from homology"/>
<protein>
    <recommendedName>
        <fullName evidence="6">Small-subunit processome Utp12 domain-containing protein</fullName>
    </recommendedName>
</protein>
<evidence type="ECO:0000256" key="5">
    <source>
        <dbReference type="SAM" id="MobiDB-lite"/>
    </source>
</evidence>
<accession>A0ABP1Q8V9</accession>
<feature type="domain" description="Small-subunit processome Utp12" evidence="6">
    <location>
        <begin position="439"/>
        <end position="541"/>
    </location>
</feature>
<comment type="similarity">
    <text evidence="3">Belongs to the UTP5 family.</text>
</comment>
<sequence>MEVSRFSSSGEYLGVSGTDGRLRIWDTSTSVLKQEFVPSSHLTATCTCIEWAPTTSQTSGKKKKRKRTVEGEVVVMGTATGALLFYGVTKAQLLSQHKDAHSGKVTGVSWSSSSLLLYSCGEDGHICEWDPETTKSLSRWRASKTAVSAVRAFRNGILSAGHGITLWDLKTKTSTMTFTGHPSLITQLEIISGTDYFVTMCQNERHLRIWSQKERNSVLTLTVPEPPQSFSILNSESGHVAVATVTQKGPLHLFRHKLNGPVKKPLLPSISLKIVDSLDDNKCVPLLASHISDEADEDNLTLLASYGSWVRLRFEKFPVSSLDSQSVVKREYSMQKKKGKNKQLGVTDSLQSPDVVEVPNDVKHLQPGLDSLAVPSDSKAKKRKKPGEEEKQDGFIVDDGELPMEERLTNLTIDTPASGSVPSASNLSHLLSQGLHSKDSRILQSVLCRWDENIISSTVRSLPVQLIIPLLNEIKGMLAGKAQQNHSLLKWLKNIFQIHSAYLMACPSSEELLSPYLSLLRSREVLYPQMCQLKGKLELIKGNIQAKEFKAEQPNEALLVYQDESSDDDKEDDTFLPSESEGFLETDDDLGVDDDESASDDDEDDDTDLDDQDESGDSDSSVDDKTKKVKTTPIANANHNHNDVDSDAMDDDD</sequence>
<evidence type="ECO:0000256" key="2">
    <source>
        <dbReference type="ARBA" id="ARBA00023242"/>
    </source>
</evidence>
<dbReference type="Proteomes" id="UP001642540">
    <property type="component" value="Unassembled WGS sequence"/>
</dbReference>
<dbReference type="SMART" id="SM00320">
    <property type="entry name" value="WD40"/>
    <property type="match status" value="3"/>
</dbReference>
<feature type="compositionally biased region" description="Acidic residues" evidence="5">
    <location>
        <begin position="564"/>
        <end position="574"/>
    </location>
</feature>
<dbReference type="Gene3D" id="2.130.10.10">
    <property type="entry name" value="YVTN repeat-like/Quinoprotein amine dehydrogenase"/>
    <property type="match status" value="2"/>
</dbReference>
<evidence type="ECO:0000313" key="7">
    <source>
        <dbReference type="EMBL" id="CAL8090103.1"/>
    </source>
</evidence>
<evidence type="ECO:0000256" key="3">
    <source>
        <dbReference type="ARBA" id="ARBA00038335"/>
    </source>
</evidence>
<dbReference type="InterPro" id="IPR052414">
    <property type="entry name" value="U3_snoRNA-assoc_WDR"/>
</dbReference>
<feature type="compositionally biased region" description="Acidic residues" evidence="5">
    <location>
        <begin position="582"/>
        <end position="621"/>
    </location>
</feature>
<feature type="repeat" description="WD" evidence="4">
    <location>
        <begin position="98"/>
        <end position="139"/>
    </location>
</feature>
<keyword evidence="8" id="KW-1185">Reference proteome</keyword>
<evidence type="ECO:0000256" key="4">
    <source>
        <dbReference type="PROSITE-ProRule" id="PRU00221"/>
    </source>
</evidence>
<organism evidence="7 8">
    <name type="scientific">Orchesella dallaii</name>
    <dbReference type="NCBI Taxonomy" id="48710"/>
    <lineage>
        <taxon>Eukaryota</taxon>
        <taxon>Metazoa</taxon>
        <taxon>Ecdysozoa</taxon>
        <taxon>Arthropoda</taxon>
        <taxon>Hexapoda</taxon>
        <taxon>Collembola</taxon>
        <taxon>Entomobryomorpha</taxon>
        <taxon>Entomobryoidea</taxon>
        <taxon>Orchesellidae</taxon>
        <taxon>Orchesellinae</taxon>
        <taxon>Orchesella</taxon>
    </lineage>
</organism>